<keyword evidence="4" id="KW-0408">Iron</keyword>
<comment type="cofactor">
    <cofactor evidence="6">
        <name>FAD</name>
        <dbReference type="ChEBI" id="CHEBI:57692"/>
    </cofactor>
    <text evidence="6">Binds 1 FAD per dimer.</text>
</comment>
<dbReference type="GO" id="GO:0033539">
    <property type="term" value="P:fatty acid beta-oxidation using acyl-CoA dehydrogenase"/>
    <property type="evidence" value="ECO:0007669"/>
    <property type="project" value="TreeGrafter"/>
</dbReference>
<dbReference type="SUPFAM" id="SSF52402">
    <property type="entry name" value="Adenine nucleotide alpha hydrolases-like"/>
    <property type="match status" value="1"/>
</dbReference>
<feature type="binding site" evidence="6">
    <location>
        <position position="292"/>
    </location>
    <ligand>
        <name>FAD</name>
        <dbReference type="ChEBI" id="CHEBI:57692"/>
    </ligand>
</feature>
<dbReference type="PIRSF" id="PIRSF000089">
    <property type="entry name" value="Electra_flavoP_a"/>
    <property type="match status" value="1"/>
</dbReference>
<dbReference type="PROSITE" id="PS00198">
    <property type="entry name" value="4FE4S_FER_1"/>
    <property type="match status" value="1"/>
</dbReference>
<dbReference type="InterPro" id="IPR014731">
    <property type="entry name" value="ETF_asu_C"/>
</dbReference>
<feature type="binding site" evidence="6">
    <location>
        <begin position="348"/>
        <end position="355"/>
    </location>
    <ligand>
        <name>FAD</name>
        <dbReference type="ChEBI" id="CHEBI:57692"/>
    </ligand>
</feature>
<dbReference type="PROSITE" id="PS51379">
    <property type="entry name" value="4FE4S_FER_2"/>
    <property type="match status" value="2"/>
</dbReference>
<accession>A0A412GY15</accession>
<dbReference type="InterPro" id="IPR001308">
    <property type="entry name" value="ETF_a/FixB"/>
</dbReference>
<dbReference type="Gene3D" id="3.30.70.20">
    <property type="match status" value="1"/>
</dbReference>
<dbReference type="AlphaFoldDB" id="A0A412GY15"/>
<dbReference type="SUPFAM" id="SSF54862">
    <property type="entry name" value="4Fe-4S ferredoxins"/>
    <property type="match status" value="1"/>
</dbReference>
<dbReference type="Gene3D" id="3.40.50.1220">
    <property type="entry name" value="TPP-binding domain"/>
    <property type="match status" value="1"/>
</dbReference>
<dbReference type="Pfam" id="PF12838">
    <property type="entry name" value="Fer4_7"/>
    <property type="match status" value="1"/>
</dbReference>
<dbReference type="Gene3D" id="3.40.50.620">
    <property type="entry name" value="HUPs"/>
    <property type="match status" value="1"/>
</dbReference>
<proteinExistence type="inferred from homology"/>
<organism evidence="8 9">
    <name type="scientific">Phocaeicola coprocola</name>
    <dbReference type="NCBI Taxonomy" id="310298"/>
    <lineage>
        <taxon>Bacteria</taxon>
        <taxon>Pseudomonadati</taxon>
        <taxon>Bacteroidota</taxon>
        <taxon>Bacteroidia</taxon>
        <taxon>Bacteroidales</taxon>
        <taxon>Bacteroidaceae</taxon>
        <taxon>Phocaeicola</taxon>
    </lineage>
</organism>
<evidence type="ECO:0000256" key="1">
    <source>
        <dbReference type="ARBA" id="ARBA00005817"/>
    </source>
</evidence>
<keyword evidence="6" id="KW-0274">FAD</keyword>
<feature type="binding site" evidence="6">
    <location>
        <position position="369"/>
    </location>
    <ligand>
        <name>FAD</name>
        <dbReference type="ChEBI" id="CHEBI:57692"/>
    </ligand>
</feature>
<comment type="similarity">
    <text evidence="1">Belongs to the ETF alpha-subunit/FixB family.</text>
</comment>
<dbReference type="Pfam" id="PF01012">
    <property type="entry name" value="ETF"/>
    <property type="match status" value="1"/>
</dbReference>
<feature type="domain" description="4Fe-4S ferredoxin-type" evidence="7">
    <location>
        <begin position="35"/>
        <end position="64"/>
    </location>
</feature>
<dbReference type="InterPro" id="IPR014729">
    <property type="entry name" value="Rossmann-like_a/b/a_fold"/>
</dbReference>
<keyword evidence="6" id="KW-0285">Flavoprotein</keyword>
<dbReference type="SUPFAM" id="SSF52467">
    <property type="entry name" value="DHS-like NAD/FAD-binding domain"/>
    <property type="match status" value="1"/>
</dbReference>
<dbReference type="Pfam" id="PF00766">
    <property type="entry name" value="ETF_alpha"/>
    <property type="match status" value="1"/>
</dbReference>
<dbReference type="GO" id="GO:0050660">
    <property type="term" value="F:flavin adenine dinucleotide binding"/>
    <property type="evidence" value="ECO:0007669"/>
    <property type="project" value="InterPro"/>
</dbReference>
<keyword evidence="9" id="KW-1185">Reference proteome</keyword>
<feature type="binding site" evidence="6">
    <location>
        <begin position="317"/>
        <end position="318"/>
    </location>
    <ligand>
        <name>FAD</name>
        <dbReference type="ChEBI" id="CHEBI:57692"/>
    </ligand>
</feature>
<reference evidence="8 9" key="1">
    <citation type="submission" date="2018-08" db="EMBL/GenBank/DDBJ databases">
        <title>A genome reference for cultivated species of the human gut microbiota.</title>
        <authorList>
            <person name="Zou Y."/>
            <person name="Xue W."/>
            <person name="Luo G."/>
        </authorList>
    </citation>
    <scope>NUCLEOTIDE SEQUENCE [LARGE SCALE GENOMIC DNA]</scope>
    <source>
        <strain evidence="8 9">AF24-2</strain>
    </source>
</reference>
<dbReference type="SMART" id="SM00893">
    <property type="entry name" value="ETF"/>
    <property type="match status" value="1"/>
</dbReference>
<dbReference type="RefSeq" id="WP_118482955.1">
    <property type="nucleotide sequence ID" value="NZ_CAUELD010000142.1"/>
</dbReference>
<comment type="caution">
    <text evidence="8">The sequence shown here is derived from an EMBL/GenBank/DDBJ whole genome shotgun (WGS) entry which is preliminary data.</text>
</comment>
<dbReference type="GO" id="GO:0051536">
    <property type="term" value="F:iron-sulfur cluster binding"/>
    <property type="evidence" value="ECO:0007669"/>
    <property type="project" value="UniProtKB-KW"/>
</dbReference>
<name>A0A412GY15_9BACT</name>
<dbReference type="InterPro" id="IPR033947">
    <property type="entry name" value="ETF_alpha_N"/>
</dbReference>
<keyword evidence="5" id="KW-0411">Iron-sulfur</keyword>
<evidence type="ECO:0000256" key="6">
    <source>
        <dbReference type="PIRSR" id="PIRSR000089-1"/>
    </source>
</evidence>
<dbReference type="InterPro" id="IPR017896">
    <property type="entry name" value="4Fe4S_Fe-S-bd"/>
</dbReference>
<gene>
    <name evidence="8" type="ORF">DWY20_01820</name>
</gene>
<dbReference type="InterPro" id="IPR014730">
    <property type="entry name" value="ETF_a/b_N"/>
</dbReference>
<dbReference type="PANTHER" id="PTHR43153:SF1">
    <property type="entry name" value="ELECTRON TRANSFER FLAVOPROTEIN SUBUNIT ALPHA, MITOCHONDRIAL"/>
    <property type="match status" value="1"/>
</dbReference>
<evidence type="ECO:0000256" key="5">
    <source>
        <dbReference type="ARBA" id="ARBA00023014"/>
    </source>
</evidence>
<evidence type="ECO:0000313" key="8">
    <source>
        <dbReference type="EMBL" id="RGR99801.1"/>
    </source>
</evidence>
<evidence type="ECO:0000256" key="3">
    <source>
        <dbReference type="ARBA" id="ARBA00022982"/>
    </source>
</evidence>
<evidence type="ECO:0000256" key="2">
    <source>
        <dbReference type="ARBA" id="ARBA00022723"/>
    </source>
</evidence>
<feature type="binding site" evidence="6">
    <location>
        <begin position="331"/>
        <end position="335"/>
    </location>
    <ligand>
        <name>FAD</name>
        <dbReference type="ChEBI" id="CHEBI:57692"/>
    </ligand>
</feature>
<evidence type="ECO:0000259" key="7">
    <source>
        <dbReference type="PROSITE" id="PS51379"/>
    </source>
</evidence>
<dbReference type="CDD" id="cd01715">
    <property type="entry name" value="ETF_alpha"/>
    <property type="match status" value="1"/>
</dbReference>
<protein>
    <submittedName>
        <fullName evidence="8">4Fe-4S dicluster domain-containing protein</fullName>
    </submittedName>
</protein>
<dbReference type="GO" id="GO:0046872">
    <property type="term" value="F:metal ion binding"/>
    <property type="evidence" value="ECO:0007669"/>
    <property type="project" value="UniProtKB-KW"/>
</dbReference>
<dbReference type="InterPro" id="IPR017900">
    <property type="entry name" value="4Fe4S_Fe_S_CS"/>
</dbReference>
<keyword evidence="3" id="KW-0249">Electron transport</keyword>
<evidence type="ECO:0000256" key="4">
    <source>
        <dbReference type="ARBA" id="ARBA00023004"/>
    </source>
</evidence>
<dbReference type="GO" id="GO:0009055">
    <property type="term" value="F:electron transfer activity"/>
    <property type="evidence" value="ECO:0007669"/>
    <property type="project" value="InterPro"/>
</dbReference>
<evidence type="ECO:0000313" key="9">
    <source>
        <dbReference type="Proteomes" id="UP000285864"/>
    </source>
</evidence>
<sequence length="401" mass="42994">MSKNTPFALQVQKEICTSCGVCAEACTYNAINFSDFPEIDPYACRLCGNCVQACPSGALLMNTSKKQKDLSVASDTNGIWVLAETENNELSSVTKELLGKANELSSRLGQTVEAILIGSQVTSLASELIAYGAKRVHLVDDNMFASFIEEDYAQVVVEVCHKYHPDILLVGATPSGRGLSARIAALLQTGLTADCTELEIDTKSKLLHQIRPAFGGNLMATIVTPDCRPQMASVRPGIMSPLQYKPSFTGEIVRHDLSTFKKDGRIRVLQEIIQATSGESLGNSKIIIGIGRGVKNTETVDKIRCWAKKLGALVAGSRAAVEAGLIDARMQVGQTGHTISPDLYIAIGISGQIQHTAAITGAKKIIAINPDRTAPIFNVADYGFVSPIEDILPQLMATETI</sequence>
<keyword evidence="2" id="KW-0479">Metal-binding</keyword>
<dbReference type="PANTHER" id="PTHR43153">
    <property type="entry name" value="ELECTRON TRANSFER FLAVOPROTEIN ALPHA"/>
    <property type="match status" value="1"/>
</dbReference>
<keyword evidence="3" id="KW-0813">Transport</keyword>
<dbReference type="Proteomes" id="UP000285864">
    <property type="component" value="Unassembled WGS sequence"/>
</dbReference>
<dbReference type="InterPro" id="IPR029035">
    <property type="entry name" value="DHS-like_NAD/FAD-binding_dom"/>
</dbReference>
<feature type="domain" description="4Fe-4S ferredoxin-type" evidence="7">
    <location>
        <begin position="7"/>
        <end position="34"/>
    </location>
</feature>
<dbReference type="EMBL" id="QRUU01000004">
    <property type="protein sequence ID" value="RGR99801.1"/>
    <property type="molecule type" value="Genomic_DNA"/>
</dbReference>